<accession>A0A397V0H5</accession>
<dbReference type="OrthoDB" id="2397340at2759"/>
<proteinExistence type="predicted"/>
<evidence type="ECO:0000313" key="1">
    <source>
        <dbReference type="EMBL" id="RIB15980.1"/>
    </source>
</evidence>
<evidence type="ECO:0000313" key="2">
    <source>
        <dbReference type="Proteomes" id="UP000266673"/>
    </source>
</evidence>
<organism evidence="1 2">
    <name type="scientific">Gigaspora rosea</name>
    <dbReference type="NCBI Taxonomy" id="44941"/>
    <lineage>
        <taxon>Eukaryota</taxon>
        <taxon>Fungi</taxon>
        <taxon>Fungi incertae sedis</taxon>
        <taxon>Mucoromycota</taxon>
        <taxon>Glomeromycotina</taxon>
        <taxon>Glomeromycetes</taxon>
        <taxon>Diversisporales</taxon>
        <taxon>Gigasporaceae</taxon>
        <taxon>Gigaspora</taxon>
    </lineage>
</organism>
<dbReference type="AlphaFoldDB" id="A0A397V0H5"/>
<keyword evidence="2" id="KW-1185">Reference proteome</keyword>
<dbReference type="EMBL" id="QKWP01000710">
    <property type="protein sequence ID" value="RIB15980.1"/>
    <property type="molecule type" value="Genomic_DNA"/>
</dbReference>
<comment type="caution">
    <text evidence="1">The sequence shown here is derived from an EMBL/GenBank/DDBJ whole genome shotgun (WGS) entry which is preliminary data.</text>
</comment>
<name>A0A397V0H5_9GLOM</name>
<dbReference type="Proteomes" id="UP000266673">
    <property type="component" value="Unassembled WGS sequence"/>
</dbReference>
<gene>
    <name evidence="1" type="ORF">C2G38_2191192</name>
</gene>
<sequence>MPIGRPPHYDIEYDETLAIQICNGLRPEFAKGTSKSKCYIQLADQSDAIVPTLSTPLSICHYDKAAQL</sequence>
<protein>
    <submittedName>
        <fullName evidence="1">Uncharacterized protein</fullName>
    </submittedName>
</protein>
<reference evidence="1 2" key="1">
    <citation type="submission" date="2018-06" db="EMBL/GenBank/DDBJ databases">
        <title>Comparative genomics reveals the genomic features of Rhizophagus irregularis, R. cerebriforme, R. diaphanum and Gigaspora rosea, and their symbiotic lifestyle signature.</title>
        <authorList>
            <person name="Morin E."/>
            <person name="San Clemente H."/>
            <person name="Chen E.C.H."/>
            <person name="De La Providencia I."/>
            <person name="Hainaut M."/>
            <person name="Kuo A."/>
            <person name="Kohler A."/>
            <person name="Murat C."/>
            <person name="Tang N."/>
            <person name="Roy S."/>
            <person name="Loubradou J."/>
            <person name="Henrissat B."/>
            <person name="Grigoriev I.V."/>
            <person name="Corradi N."/>
            <person name="Roux C."/>
            <person name="Martin F.M."/>
        </authorList>
    </citation>
    <scope>NUCLEOTIDE SEQUENCE [LARGE SCALE GENOMIC DNA]</scope>
    <source>
        <strain evidence="1 2">DAOM 194757</strain>
    </source>
</reference>